<dbReference type="GO" id="GO:0005975">
    <property type="term" value="P:carbohydrate metabolic process"/>
    <property type="evidence" value="ECO:0007669"/>
    <property type="project" value="InterPro"/>
</dbReference>
<comment type="pathway">
    <text evidence="1 6">Carbohydrate biosynthesis; dTDP-L-rhamnose biosynthesis.</text>
</comment>
<evidence type="ECO:0000259" key="8">
    <source>
        <dbReference type="Pfam" id="PF04321"/>
    </source>
</evidence>
<accession>A0AA37Q481</accession>
<comment type="caution">
    <text evidence="9">The sequence shown here is derived from an EMBL/GenBank/DDBJ whole genome shotgun (WGS) entry which is preliminary data.</text>
</comment>
<evidence type="ECO:0000256" key="6">
    <source>
        <dbReference type="RuleBase" id="RU364082"/>
    </source>
</evidence>
<dbReference type="RefSeq" id="WP_284348773.1">
    <property type="nucleotide sequence ID" value="NZ_BRXS01000001.1"/>
</dbReference>
<dbReference type="Gene3D" id="3.20.20.80">
    <property type="entry name" value="Glycosidases"/>
    <property type="match status" value="1"/>
</dbReference>
<dbReference type="AlphaFoldDB" id="A0AA37Q481"/>
<proteinExistence type="inferred from homology"/>
<evidence type="ECO:0000313" key="9">
    <source>
        <dbReference type="EMBL" id="GLC24322.1"/>
    </source>
</evidence>
<dbReference type="CDD" id="cd05254">
    <property type="entry name" value="dTDP_HR_like_SDR_e"/>
    <property type="match status" value="1"/>
</dbReference>
<feature type="region of interest" description="Disordered" evidence="7">
    <location>
        <begin position="1"/>
        <end position="31"/>
    </location>
</feature>
<dbReference type="InterPro" id="IPR017853">
    <property type="entry name" value="GH"/>
</dbReference>
<feature type="compositionally biased region" description="Basic and acidic residues" evidence="7">
    <location>
        <begin position="12"/>
        <end position="23"/>
    </location>
</feature>
<dbReference type="Proteomes" id="UP001161325">
    <property type="component" value="Unassembled WGS sequence"/>
</dbReference>
<evidence type="ECO:0000256" key="3">
    <source>
        <dbReference type="ARBA" id="ARBA00012929"/>
    </source>
</evidence>
<dbReference type="SUPFAM" id="SSF51445">
    <property type="entry name" value="(Trans)glycosidases"/>
    <property type="match status" value="1"/>
</dbReference>
<evidence type="ECO:0000256" key="2">
    <source>
        <dbReference type="ARBA" id="ARBA00010944"/>
    </source>
</evidence>
<dbReference type="GO" id="GO:0004553">
    <property type="term" value="F:hydrolase activity, hydrolyzing O-glycosyl compounds"/>
    <property type="evidence" value="ECO:0007669"/>
    <property type="project" value="InterPro"/>
</dbReference>
<protein>
    <recommendedName>
        <fullName evidence="4 6">dTDP-4-dehydrorhamnose reductase</fullName>
        <ecNumber evidence="3 6">1.1.1.133</ecNumber>
    </recommendedName>
</protein>
<keyword evidence="10" id="KW-1185">Reference proteome</keyword>
<sequence>MTSPATGAATGRGRDGRDAKAQRDQQQQVVETMRPEVWAGVECTVNRVGERFFDQLARNGHHVRDDDVDRLAALGVAAVRFPLLWERTSPDGVHHDWSWSDARLDRLRALGVRPVVTLLHHGSGPRDTSLLDPGFPARFAAYARAAAERYPWVEEWTPINEPLTTARFSALYGVWYPHARDDRSFARAFVHQMQAIALAMRAIRAVIPHARLVQTEDLGKTHATPALRYQAAFENERRWATADLLTGRLAPRDAMWRFLVERGGIDARVLHEFRKAPCPPDLLGINHYLTSERFLDRRLRRYPAHAHGGNGTHRYADVEAVRVLAEGTEGPEALLREAWDRHHLPLAVTEVHLACTREQQLRWLDRVWHAALRLRAGGVDVRAVTAWAAFGSFDWNSLLTRDAGHYEPGLFDVRAPSPRPTALAAMVRDLATHGRCEHPALAGPGWWEAPERLIYPPARRHGASVLDRREAGASLLRVPLRESAPRAPRPVLVTGAHGTLGRAVARACAMRGLAYVALGRAELDAADAAAVEAALAAHDPWAVVNCAGFVRVDDAEREREACWRGNVHGPATLAQACARRGVRLATFSSDLVFGDAAEPRPFVEDDPVAPRNVYGASKAEAEQRVQGLMPEALVVRTSAFFGPWDEWNFLTIALRELSAGNAFRALADVTVSPTYVPELADATLDLLVDGERGVWHLASESALTWLDFARLGAERAGVDASRLVPIALADARLPAARPHWSVLGSARGPLLGAVENAICHYLAARGAPQLPPPRPLSSRRARARARVAA</sequence>
<evidence type="ECO:0000313" key="10">
    <source>
        <dbReference type="Proteomes" id="UP001161325"/>
    </source>
</evidence>
<gene>
    <name evidence="9" type="ORF">rosag_08350</name>
</gene>
<comment type="function">
    <text evidence="6">Catalyzes the reduction of dTDP-6-deoxy-L-lyxo-4-hexulose to yield dTDP-L-rhamnose.</text>
</comment>
<organism evidence="9 10">
    <name type="scientific">Roseisolibacter agri</name>
    <dbReference type="NCBI Taxonomy" id="2014610"/>
    <lineage>
        <taxon>Bacteria</taxon>
        <taxon>Pseudomonadati</taxon>
        <taxon>Gemmatimonadota</taxon>
        <taxon>Gemmatimonadia</taxon>
        <taxon>Gemmatimonadales</taxon>
        <taxon>Gemmatimonadaceae</taxon>
        <taxon>Roseisolibacter</taxon>
    </lineage>
</organism>
<dbReference type="Gene3D" id="3.90.25.10">
    <property type="entry name" value="UDP-galactose 4-epimerase, domain 1"/>
    <property type="match status" value="1"/>
</dbReference>
<dbReference type="Pfam" id="PF00232">
    <property type="entry name" value="Glyco_hydro_1"/>
    <property type="match status" value="1"/>
</dbReference>
<feature type="domain" description="RmlD-like substrate binding" evidence="8">
    <location>
        <begin position="491"/>
        <end position="745"/>
    </location>
</feature>
<keyword evidence="6" id="KW-0560">Oxidoreductase</keyword>
<dbReference type="SUPFAM" id="SSF51735">
    <property type="entry name" value="NAD(P)-binding Rossmann-fold domains"/>
    <property type="match status" value="1"/>
</dbReference>
<comment type="catalytic activity">
    <reaction evidence="5">
        <text>dTDP-beta-L-rhamnose + NADP(+) = dTDP-4-dehydro-beta-L-rhamnose + NADPH + H(+)</text>
        <dbReference type="Rhea" id="RHEA:21796"/>
        <dbReference type="ChEBI" id="CHEBI:15378"/>
        <dbReference type="ChEBI" id="CHEBI:57510"/>
        <dbReference type="ChEBI" id="CHEBI:57783"/>
        <dbReference type="ChEBI" id="CHEBI:58349"/>
        <dbReference type="ChEBI" id="CHEBI:62830"/>
        <dbReference type="EC" id="1.1.1.133"/>
    </reaction>
</comment>
<dbReference type="InterPro" id="IPR005913">
    <property type="entry name" value="dTDP_dehydrorham_reduct"/>
</dbReference>
<dbReference type="InterPro" id="IPR029903">
    <property type="entry name" value="RmlD-like-bd"/>
</dbReference>
<dbReference type="PANTHER" id="PTHR10491">
    <property type="entry name" value="DTDP-4-DEHYDRORHAMNOSE REDUCTASE"/>
    <property type="match status" value="1"/>
</dbReference>
<dbReference type="EC" id="1.1.1.133" evidence="3 6"/>
<dbReference type="InterPro" id="IPR001360">
    <property type="entry name" value="Glyco_hydro_1"/>
</dbReference>
<evidence type="ECO:0000256" key="7">
    <source>
        <dbReference type="SAM" id="MobiDB-lite"/>
    </source>
</evidence>
<evidence type="ECO:0000256" key="5">
    <source>
        <dbReference type="ARBA" id="ARBA00048200"/>
    </source>
</evidence>
<dbReference type="InterPro" id="IPR036291">
    <property type="entry name" value="NAD(P)-bd_dom_sf"/>
</dbReference>
<evidence type="ECO:0000256" key="4">
    <source>
        <dbReference type="ARBA" id="ARBA00017099"/>
    </source>
</evidence>
<dbReference type="Gene3D" id="3.40.50.720">
    <property type="entry name" value="NAD(P)-binding Rossmann-like Domain"/>
    <property type="match status" value="1"/>
</dbReference>
<dbReference type="PANTHER" id="PTHR10491:SF4">
    <property type="entry name" value="METHIONINE ADENOSYLTRANSFERASE 2 SUBUNIT BETA"/>
    <property type="match status" value="1"/>
</dbReference>
<keyword evidence="6" id="KW-0521">NADP</keyword>
<name>A0AA37Q481_9BACT</name>
<feature type="compositionally biased region" description="Low complexity" evidence="7">
    <location>
        <begin position="1"/>
        <end position="11"/>
    </location>
</feature>
<dbReference type="Pfam" id="PF04321">
    <property type="entry name" value="RmlD_sub_bind"/>
    <property type="match status" value="1"/>
</dbReference>
<dbReference type="EMBL" id="BRXS01000001">
    <property type="protein sequence ID" value="GLC24322.1"/>
    <property type="molecule type" value="Genomic_DNA"/>
</dbReference>
<evidence type="ECO:0000256" key="1">
    <source>
        <dbReference type="ARBA" id="ARBA00004781"/>
    </source>
</evidence>
<comment type="similarity">
    <text evidence="2 6">Belongs to the dTDP-4-dehydrorhamnose reductase family.</text>
</comment>
<dbReference type="GO" id="GO:0008831">
    <property type="term" value="F:dTDP-4-dehydrorhamnose reductase activity"/>
    <property type="evidence" value="ECO:0007669"/>
    <property type="project" value="UniProtKB-EC"/>
</dbReference>
<reference evidence="9" key="1">
    <citation type="submission" date="2022-08" db="EMBL/GenBank/DDBJ databases">
        <title>Draft genome sequencing of Roseisolibacter agri AW1220.</title>
        <authorList>
            <person name="Tobiishi Y."/>
            <person name="Tonouchi A."/>
        </authorList>
    </citation>
    <scope>NUCLEOTIDE SEQUENCE</scope>
    <source>
        <strain evidence="9">AW1220</strain>
    </source>
</reference>